<evidence type="ECO:0000313" key="3">
    <source>
        <dbReference type="EMBL" id="VGO13643.1"/>
    </source>
</evidence>
<protein>
    <recommendedName>
        <fullName evidence="5">ATPase</fullName>
    </recommendedName>
</protein>
<reference evidence="3 4" key="1">
    <citation type="submission" date="2019-04" db="EMBL/GenBank/DDBJ databases">
        <authorList>
            <person name="Van Vliet M D."/>
        </authorList>
    </citation>
    <scope>NUCLEOTIDE SEQUENCE [LARGE SCALE GENOMIC DNA]</scope>
    <source>
        <strain evidence="3 4">F1</strain>
    </source>
</reference>
<feature type="domain" description="DUF4143" evidence="2">
    <location>
        <begin position="161"/>
        <end position="316"/>
    </location>
</feature>
<sequence>MPKGSFFLLGPRATGKSTWIEQNFPDATTYDLLNSKDFLRFTRDPSVLFQETEFLPETSWVVIDEIQKVPALLDEVHRLIEKRKLRFVLSGSSARKLRHGGSNLLAGRAAIKQFFPLTSAEMNFDFDPESIFQYGSLPLSVTGDDPEEYLSAYADAYLREEIQAEALTRNIGGFSRFLEIAARQNAQLTNLSGISRDAAVPRQTVANYFEILNDTLLGHWLTPWKLKRATKQVAHSKFYLFDCGIARALSGRLPYPPTQEEKGALLETFILNEVRAFFAYNNIRYPLHFWRNYDGTEVDLLCETRNGFTAIEIKASESWERRYSRGLVRIQNELSPANAVLHGVYCGSRPAKLGSVHVHPVMDFLKKLWAGEIFE</sequence>
<name>A0A6C2U188_PONDE</name>
<keyword evidence="4" id="KW-1185">Reference proteome</keyword>
<dbReference type="InterPro" id="IPR027417">
    <property type="entry name" value="P-loop_NTPase"/>
</dbReference>
<dbReference type="SUPFAM" id="SSF52540">
    <property type="entry name" value="P-loop containing nucleoside triphosphate hydrolases"/>
    <property type="match status" value="1"/>
</dbReference>
<organism evidence="3 4">
    <name type="scientific">Pontiella desulfatans</name>
    <dbReference type="NCBI Taxonomy" id="2750659"/>
    <lineage>
        <taxon>Bacteria</taxon>
        <taxon>Pseudomonadati</taxon>
        <taxon>Kiritimatiellota</taxon>
        <taxon>Kiritimatiellia</taxon>
        <taxon>Kiritimatiellales</taxon>
        <taxon>Pontiellaceae</taxon>
        <taxon>Pontiella</taxon>
    </lineage>
</organism>
<evidence type="ECO:0000259" key="2">
    <source>
        <dbReference type="Pfam" id="PF13635"/>
    </source>
</evidence>
<dbReference type="InterPro" id="IPR025420">
    <property type="entry name" value="DUF4143"/>
</dbReference>
<gene>
    <name evidence="3" type="ORF">PDESU_02200</name>
</gene>
<dbReference type="PANTHER" id="PTHR43566:SF2">
    <property type="entry name" value="DUF4143 DOMAIN-CONTAINING PROTEIN"/>
    <property type="match status" value="1"/>
</dbReference>
<dbReference type="Proteomes" id="UP000366872">
    <property type="component" value="Unassembled WGS sequence"/>
</dbReference>
<dbReference type="RefSeq" id="WP_168442165.1">
    <property type="nucleotide sequence ID" value="NZ_CAAHFG010000001.1"/>
</dbReference>
<dbReference type="InterPro" id="IPR041682">
    <property type="entry name" value="AAA_14"/>
</dbReference>
<dbReference type="EMBL" id="CAAHFG010000001">
    <property type="protein sequence ID" value="VGO13643.1"/>
    <property type="molecule type" value="Genomic_DNA"/>
</dbReference>
<evidence type="ECO:0008006" key="5">
    <source>
        <dbReference type="Google" id="ProtNLM"/>
    </source>
</evidence>
<dbReference type="PANTHER" id="PTHR43566">
    <property type="entry name" value="CONSERVED PROTEIN"/>
    <property type="match status" value="1"/>
</dbReference>
<evidence type="ECO:0000259" key="1">
    <source>
        <dbReference type="Pfam" id="PF13173"/>
    </source>
</evidence>
<feature type="domain" description="AAA" evidence="1">
    <location>
        <begin position="6"/>
        <end position="122"/>
    </location>
</feature>
<dbReference type="Pfam" id="PF13173">
    <property type="entry name" value="AAA_14"/>
    <property type="match status" value="1"/>
</dbReference>
<dbReference type="AlphaFoldDB" id="A0A6C2U188"/>
<evidence type="ECO:0000313" key="4">
    <source>
        <dbReference type="Proteomes" id="UP000366872"/>
    </source>
</evidence>
<proteinExistence type="predicted"/>
<dbReference type="Pfam" id="PF13635">
    <property type="entry name" value="DUF4143"/>
    <property type="match status" value="1"/>
</dbReference>
<accession>A0A6C2U188</accession>